<dbReference type="PIRSF" id="PIRSF028763">
    <property type="entry name" value="RNA_pol_Rpc34"/>
    <property type="match status" value="1"/>
</dbReference>
<dbReference type="GO" id="GO:0005654">
    <property type="term" value="C:nucleoplasm"/>
    <property type="evidence" value="ECO:0007669"/>
    <property type="project" value="UniProtKB-ARBA"/>
</dbReference>
<evidence type="ECO:0000256" key="1">
    <source>
        <dbReference type="ARBA" id="ARBA00004123"/>
    </source>
</evidence>
<evidence type="ECO:0000313" key="7">
    <source>
        <dbReference type="EMBL" id="KAI3403033.2"/>
    </source>
</evidence>
<organism evidence="7 8">
    <name type="scientific">Candida oxycetoniae</name>
    <dbReference type="NCBI Taxonomy" id="497107"/>
    <lineage>
        <taxon>Eukaryota</taxon>
        <taxon>Fungi</taxon>
        <taxon>Dikarya</taxon>
        <taxon>Ascomycota</taxon>
        <taxon>Saccharomycotina</taxon>
        <taxon>Pichiomycetes</taxon>
        <taxon>Debaryomycetaceae</taxon>
        <taxon>Candida/Lodderomyces clade</taxon>
        <taxon>Candida</taxon>
    </lineage>
</organism>
<dbReference type="GO" id="GO:0005666">
    <property type="term" value="C:RNA polymerase III complex"/>
    <property type="evidence" value="ECO:0007669"/>
    <property type="project" value="UniProtKB-UniRule"/>
</dbReference>
<comment type="caution">
    <text evidence="7">The sequence shown here is derived from an EMBL/GenBank/DDBJ whole genome shotgun (WGS) entry which is preliminary data.</text>
</comment>
<comment type="similarity">
    <text evidence="2 6">Belongs to the eukaryotic RPC34/RPC39 RNA polymerase subunit family.</text>
</comment>
<dbReference type="SUPFAM" id="SSF46785">
    <property type="entry name" value="Winged helix' DNA-binding domain"/>
    <property type="match status" value="1"/>
</dbReference>
<gene>
    <name evidence="7" type="ORF">KGF56_004093</name>
</gene>
<dbReference type="RefSeq" id="XP_049178780.1">
    <property type="nucleotide sequence ID" value="XM_049325497.1"/>
</dbReference>
<name>A0AAI9SUF0_9ASCO</name>
<comment type="subcellular location">
    <subcellularLocation>
        <location evidence="1 6">Nucleus</location>
    </subcellularLocation>
</comment>
<evidence type="ECO:0000256" key="5">
    <source>
        <dbReference type="ARBA" id="ARBA00023242"/>
    </source>
</evidence>
<sequence length="316" mass="36604">MREVHSTELISIEDIYKLINIEKESDLLVILQELVNNKLVKLLQRGDQKLLQAVTAEEGKRVTQMSDDEHMIYKYISASGREGIWTKTIKNKSNLHQHIVTKCLKNLENMRFIKTVKSVKYPTRKIYMLYNLQPSLDVSGGPWFTNGEFDSIFINDTTAAIWSYIYMSTVPGFRKYVDNPLQPGYPADYPGVSIDQIMNYGREHNFFRGVEIELSDLQKLCNVLVYDDKIEQVGQDNEGEVYKITGSSLNEYNLGIDTKWLGNVMPTSSGNYIKMPEPAREYLAKHYSFNLFDYNTEKIDYEKEQDVVYLDAYLNS</sequence>
<dbReference type="GO" id="GO:0005737">
    <property type="term" value="C:cytoplasm"/>
    <property type="evidence" value="ECO:0007669"/>
    <property type="project" value="UniProtKB-ARBA"/>
</dbReference>
<dbReference type="InterPro" id="IPR016049">
    <property type="entry name" value="RNA_pol_Rpc34-like"/>
</dbReference>
<dbReference type="InterPro" id="IPR036388">
    <property type="entry name" value="WH-like_DNA-bd_sf"/>
</dbReference>
<reference evidence="7" key="1">
    <citation type="journal article" date="2022" name="DNA Res.">
        <title>Genome analysis of five recently described species of the CUG-Ser clade uncovers Candida theae as a new hybrid lineage with pathogenic potential in the Candida parapsilosis species complex.</title>
        <authorList>
            <person name="Mixao V."/>
            <person name="Del Olmo V."/>
            <person name="Hegedusova E."/>
            <person name="Saus E."/>
            <person name="Pryszcz L."/>
            <person name="Cillingova A."/>
            <person name="Nosek J."/>
            <person name="Gabaldon T."/>
        </authorList>
    </citation>
    <scope>NUCLEOTIDE SEQUENCE</scope>
    <source>
        <strain evidence="7">CBS 10844</strain>
    </source>
</reference>
<dbReference type="GO" id="GO:0006383">
    <property type="term" value="P:transcription by RNA polymerase III"/>
    <property type="evidence" value="ECO:0007669"/>
    <property type="project" value="UniProtKB-UniRule"/>
</dbReference>
<dbReference type="PANTHER" id="PTHR12780">
    <property type="entry name" value="RNA POLYMERASE III DNA DIRECTED , 39KD SUBUNIT-RELATED"/>
    <property type="match status" value="1"/>
</dbReference>
<keyword evidence="8" id="KW-1185">Reference proteome</keyword>
<accession>A0AAI9SUF0</accession>
<keyword evidence="5 6" id="KW-0539">Nucleus</keyword>
<proteinExistence type="inferred from homology"/>
<dbReference type="Pfam" id="PF05158">
    <property type="entry name" value="RNA_pol_Rpc34"/>
    <property type="match status" value="1"/>
</dbReference>
<dbReference type="EMBL" id="JAHUZD010000138">
    <property type="protein sequence ID" value="KAI3403033.2"/>
    <property type="molecule type" value="Genomic_DNA"/>
</dbReference>
<evidence type="ECO:0000256" key="3">
    <source>
        <dbReference type="ARBA" id="ARBA00022478"/>
    </source>
</evidence>
<evidence type="ECO:0000256" key="4">
    <source>
        <dbReference type="ARBA" id="ARBA00023163"/>
    </source>
</evidence>
<evidence type="ECO:0000256" key="2">
    <source>
        <dbReference type="ARBA" id="ARBA00011038"/>
    </source>
</evidence>
<dbReference type="GeneID" id="73381708"/>
<dbReference type="InterPro" id="IPR036390">
    <property type="entry name" value="WH_DNA-bd_sf"/>
</dbReference>
<dbReference type="AlphaFoldDB" id="A0AAI9SUF0"/>
<dbReference type="Gene3D" id="1.10.10.10">
    <property type="entry name" value="Winged helix-like DNA-binding domain superfamily/Winged helix DNA-binding domain"/>
    <property type="match status" value="1"/>
</dbReference>
<dbReference type="InterPro" id="IPR007832">
    <property type="entry name" value="RNA_pol_Rpc34"/>
</dbReference>
<dbReference type="Proteomes" id="UP001202479">
    <property type="component" value="Unassembled WGS sequence"/>
</dbReference>
<keyword evidence="4 6" id="KW-0804">Transcription</keyword>
<evidence type="ECO:0000313" key="8">
    <source>
        <dbReference type="Proteomes" id="UP001202479"/>
    </source>
</evidence>
<protein>
    <recommendedName>
        <fullName evidence="6">DNA-directed RNA polymerase III subunit RPC6</fullName>
        <shortName evidence="6">RNA polymerase III subunit C6</shortName>
    </recommendedName>
</protein>
<evidence type="ECO:0000256" key="6">
    <source>
        <dbReference type="PIRNR" id="PIRNR028763"/>
    </source>
</evidence>
<comment type="function">
    <text evidence="6">DNA-dependent RNA polymerase catalyzes the transcription of DNA into RNA using the four ribonucleoside triphosphates as substrates. Specific peripheric component of RNA polymerase III which synthesizes small RNAs, such as 5S rRNA and tRNAs.</text>
</comment>
<dbReference type="FunFam" id="1.10.10.10:FF:000116">
    <property type="entry name" value="DNA-directed RNA polymerase III subunit RPC6"/>
    <property type="match status" value="1"/>
</dbReference>
<keyword evidence="3 6" id="KW-0240">DNA-directed RNA polymerase</keyword>